<gene>
    <name evidence="2" type="ORF">K491DRAFT_717857</name>
</gene>
<evidence type="ECO:0000256" key="1">
    <source>
        <dbReference type="SAM" id="MobiDB-lite"/>
    </source>
</evidence>
<name>A0A6A6T0V3_9PLEO</name>
<dbReference type="AlphaFoldDB" id="A0A6A6T0V3"/>
<evidence type="ECO:0000313" key="3">
    <source>
        <dbReference type="Proteomes" id="UP000799324"/>
    </source>
</evidence>
<evidence type="ECO:0000313" key="2">
    <source>
        <dbReference type="EMBL" id="KAF2653679.1"/>
    </source>
</evidence>
<dbReference type="EMBL" id="MU004377">
    <property type="protein sequence ID" value="KAF2653679.1"/>
    <property type="molecule type" value="Genomic_DNA"/>
</dbReference>
<protein>
    <submittedName>
        <fullName evidence="2">Uncharacterized protein</fullName>
    </submittedName>
</protein>
<dbReference type="Proteomes" id="UP000799324">
    <property type="component" value="Unassembled WGS sequence"/>
</dbReference>
<sequence length="458" mass="52338">MSANRPTVAELASCYEPWQLPYYIHTPLHLDKEWKHYLLDILGFEPKVGKHEESWDDRIAGIEDGETREALSYKNLPEDARLGLQKIYDDCGKARPDRPRRPDSMSDKEYEAVKVANDTVKAAYEVNEAANILLGMAKKEENEAARILLGIMKKEKKQYMPKGRSHAVTSTPGSTLPDSAKLALSKFDLKPLALDLSECNDARASCIEQLPHNITEMLLQGLALMCMSKIGFFNNGGENGKYKQRNWAGTDEDDAKTLILYERKFWYAVCRGIKVRESPNRWVRVEVPQNSHDFPTGLLGQQIHELYDWLKDDDTGMVYQQHLWENWNASRQNVVKRTGTLGMMGYKTNPGVLKEELRKPFKYCKQWLRKILMEATDGAYGKLRERERDTESEKLYAAASKISGEPKDLAETKLLRWKEAWDRFHAEGTDAEQTQDVDADMLDVDASDAGDMESSDED</sequence>
<keyword evidence="3" id="KW-1185">Reference proteome</keyword>
<accession>A0A6A6T0V3</accession>
<organism evidence="2 3">
    <name type="scientific">Lophiostoma macrostomum CBS 122681</name>
    <dbReference type="NCBI Taxonomy" id="1314788"/>
    <lineage>
        <taxon>Eukaryota</taxon>
        <taxon>Fungi</taxon>
        <taxon>Dikarya</taxon>
        <taxon>Ascomycota</taxon>
        <taxon>Pezizomycotina</taxon>
        <taxon>Dothideomycetes</taxon>
        <taxon>Pleosporomycetidae</taxon>
        <taxon>Pleosporales</taxon>
        <taxon>Lophiostomataceae</taxon>
        <taxon>Lophiostoma</taxon>
    </lineage>
</organism>
<reference evidence="2" key="1">
    <citation type="journal article" date="2020" name="Stud. Mycol.">
        <title>101 Dothideomycetes genomes: a test case for predicting lifestyles and emergence of pathogens.</title>
        <authorList>
            <person name="Haridas S."/>
            <person name="Albert R."/>
            <person name="Binder M."/>
            <person name="Bloem J."/>
            <person name="Labutti K."/>
            <person name="Salamov A."/>
            <person name="Andreopoulos B."/>
            <person name="Baker S."/>
            <person name="Barry K."/>
            <person name="Bills G."/>
            <person name="Bluhm B."/>
            <person name="Cannon C."/>
            <person name="Castanera R."/>
            <person name="Culley D."/>
            <person name="Daum C."/>
            <person name="Ezra D."/>
            <person name="Gonzalez J."/>
            <person name="Henrissat B."/>
            <person name="Kuo A."/>
            <person name="Liang C."/>
            <person name="Lipzen A."/>
            <person name="Lutzoni F."/>
            <person name="Magnuson J."/>
            <person name="Mondo S."/>
            <person name="Nolan M."/>
            <person name="Ohm R."/>
            <person name="Pangilinan J."/>
            <person name="Park H.-J."/>
            <person name="Ramirez L."/>
            <person name="Alfaro M."/>
            <person name="Sun H."/>
            <person name="Tritt A."/>
            <person name="Yoshinaga Y."/>
            <person name="Zwiers L.-H."/>
            <person name="Turgeon B."/>
            <person name="Goodwin S."/>
            <person name="Spatafora J."/>
            <person name="Crous P."/>
            <person name="Grigoriev I."/>
        </authorList>
    </citation>
    <scope>NUCLEOTIDE SEQUENCE</scope>
    <source>
        <strain evidence="2">CBS 122681</strain>
    </source>
</reference>
<feature type="compositionally biased region" description="Acidic residues" evidence="1">
    <location>
        <begin position="429"/>
        <end position="458"/>
    </location>
</feature>
<feature type="region of interest" description="Disordered" evidence="1">
    <location>
        <begin position="426"/>
        <end position="458"/>
    </location>
</feature>
<proteinExistence type="predicted"/>